<keyword evidence="1" id="KW-0732">Signal</keyword>
<dbReference type="Pfam" id="PF01344">
    <property type="entry name" value="Kelch_1"/>
    <property type="match status" value="1"/>
</dbReference>
<comment type="caution">
    <text evidence="2">The sequence shown here is derived from an EMBL/GenBank/DDBJ whole genome shotgun (WGS) entry which is preliminary data.</text>
</comment>
<dbReference type="RefSeq" id="WP_342677979.1">
    <property type="nucleotide sequence ID" value="NZ_JBCGCU010000007.1"/>
</dbReference>
<feature type="signal peptide" evidence="1">
    <location>
        <begin position="1"/>
        <end position="19"/>
    </location>
</feature>
<accession>A0ABU9MVT1</accession>
<dbReference type="PANTHER" id="PTHR45632">
    <property type="entry name" value="LD33804P"/>
    <property type="match status" value="1"/>
</dbReference>
<proteinExistence type="predicted"/>
<dbReference type="InterPro" id="IPR015915">
    <property type="entry name" value="Kelch-typ_b-propeller"/>
</dbReference>
<protein>
    <submittedName>
        <fullName evidence="2">Kelch repeat-containing protein</fullName>
    </submittedName>
</protein>
<dbReference type="SUPFAM" id="SSF117281">
    <property type="entry name" value="Kelch motif"/>
    <property type="match status" value="1"/>
</dbReference>
<organism evidence="2 3">
    <name type="scientific">Pseudoalteromonas qingdaonensis</name>
    <dbReference type="NCBI Taxonomy" id="3131913"/>
    <lineage>
        <taxon>Bacteria</taxon>
        <taxon>Pseudomonadati</taxon>
        <taxon>Pseudomonadota</taxon>
        <taxon>Gammaproteobacteria</taxon>
        <taxon>Alteromonadales</taxon>
        <taxon>Pseudoalteromonadaceae</taxon>
        <taxon>Pseudoalteromonas</taxon>
    </lineage>
</organism>
<gene>
    <name evidence="2" type="ORF">WCN91_08060</name>
</gene>
<dbReference type="EMBL" id="JBCGCU010000007">
    <property type="protein sequence ID" value="MEM0515387.1"/>
    <property type="molecule type" value="Genomic_DNA"/>
</dbReference>
<evidence type="ECO:0000313" key="3">
    <source>
        <dbReference type="Proteomes" id="UP001447008"/>
    </source>
</evidence>
<evidence type="ECO:0000313" key="2">
    <source>
        <dbReference type="EMBL" id="MEM0515387.1"/>
    </source>
</evidence>
<keyword evidence="3" id="KW-1185">Reference proteome</keyword>
<name>A0ABU9MVT1_9GAMM</name>
<dbReference type="PANTHER" id="PTHR45632:SF24">
    <property type="entry name" value="GALACTOSE OXIDASE"/>
    <property type="match status" value="1"/>
</dbReference>
<evidence type="ECO:0000256" key="1">
    <source>
        <dbReference type="SAM" id="SignalP"/>
    </source>
</evidence>
<reference evidence="2 3" key="1">
    <citation type="submission" date="2024-03" db="EMBL/GenBank/DDBJ databases">
        <title>Pseudoalteromonas qingdaonensis sp. nov., isolated from the intestines of marine benthic organisms.</title>
        <authorList>
            <person name="Lin X."/>
            <person name="Fang S."/>
            <person name="Hu X."/>
        </authorList>
    </citation>
    <scope>NUCLEOTIDE SEQUENCE [LARGE SCALE GENOMIC DNA]</scope>
    <source>
        <strain evidence="2 3">YIC-827</strain>
    </source>
</reference>
<dbReference type="Proteomes" id="UP001447008">
    <property type="component" value="Unassembled WGS sequence"/>
</dbReference>
<feature type="chain" id="PRO_5046277014" evidence="1">
    <location>
        <begin position="20"/>
        <end position="348"/>
    </location>
</feature>
<dbReference type="Gene3D" id="2.120.10.80">
    <property type="entry name" value="Kelch-type beta propeller"/>
    <property type="match status" value="2"/>
</dbReference>
<sequence>MIRMLCAAMGLALCGPLFAAELPALPEPVSNNAVAKVDTDQGSYFLSFMGLGAGKTHLDIHNKVWALKLGSNAWHTKAPVPASTQLSGRLAATAVGVGKYAYVFGGYTVAGDNTELSVPDAYRYDVEKDQYQRLANMPVPVDDSVALNYNDQYIYLISGWHNDGNVNLVQVYDIAKDSWSQASPFLGDAVFGHAGAIKDNLMIICDGVKTVAFADKHRGFAAKAQCLKGVIDPQDPREISWHSLAHPTGKAHYRMAAGTINGNLVFIGGSPNPYNYNGIGYNGKPSSPSSQVWRFDIPSNRWQRMEHAEKATMDHRGLLAHEGTAYRIGGIGEKQKVLDQITPYRFKF</sequence>
<dbReference type="InterPro" id="IPR006652">
    <property type="entry name" value="Kelch_1"/>
</dbReference>